<dbReference type="SUPFAM" id="SSF56801">
    <property type="entry name" value="Acetyl-CoA synthetase-like"/>
    <property type="match status" value="1"/>
</dbReference>
<dbReference type="InterPro" id="IPR045851">
    <property type="entry name" value="AMP-bd_C_sf"/>
</dbReference>
<dbReference type="PANTHER" id="PTHR42814">
    <property type="entry name" value="AMP-BINDING DOMAIN-CONTAINING PROTEIN"/>
    <property type="match status" value="1"/>
</dbReference>
<evidence type="ECO:0000259" key="1">
    <source>
        <dbReference type="Pfam" id="PF00501"/>
    </source>
</evidence>
<dbReference type="Pfam" id="PF00501">
    <property type="entry name" value="AMP-binding"/>
    <property type="match status" value="1"/>
</dbReference>
<dbReference type="eggNOG" id="KOG1177">
    <property type="taxonomic scope" value="Eukaryota"/>
</dbReference>
<accession>C3YH80</accession>
<sequence length="154" mass="17324">MTSEALNSTVGMVLPHVQLRIADDDGNSVPTNTVGEVVVRGYSVFQQYYGDTAKTAAAKTMDGWYRMGEIELLVDVSIWKELIIKDSENIYPAMIELPLQEHPAVQDVKLIEEYTPGYILFVDSFPKTTNGRKVDRKKLRRAAMEQLGLKELDS</sequence>
<dbReference type="Gene3D" id="3.30.300.30">
    <property type="match status" value="1"/>
</dbReference>
<evidence type="ECO:0000313" key="2">
    <source>
        <dbReference type="EMBL" id="EEN60316.1"/>
    </source>
</evidence>
<organism>
    <name type="scientific">Branchiostoma floridae</name>
    <name type="common">Florida lancelet</name>
    <name type="synonym">Amphioxus</name>
    <dbReference type="NCBI Taxonomy" id="7739"/>
    <lineage>
        <taxon>Eukaryota</taxon>
        <taxon>Metazoa</taxon>
        <taxon>Chordata</taxon>
        <taxon>Cephalochordata</taxon>
        <taxon>Leptocardii</taxon>
        <taxon>Amphioxiformes</taxon>
        <taxon>Branchiostomatidae</taxon>
        <taxon>Branchiostoma</taxon>
    </lineage>
</organism>
<feature type="domain" description="AMP-dependent synthetase/ligase" evidence="1">
    <location>
        <begin position="5"/>
        <end position="49"/>
    </location>
</feature>
<dbReference type="EMBL" id="GG666513">
    <property type="protein sequence ID" value="EEN60316.1"/>
    <property type="molecule type" value="Genomic_DNA"/>
</dbReference>
<dbReference type="AlphaFoldDB" id="C3YH80"/>
<protein>
    <recommendedName>
        <fullName evidence="1">AMP-dependent synthetase/ligase domain-containing protein</fullName>
    </recommendedName>
</protein>
<name>C3YH80_BRAFL</name>
<dbReference type="PANTHER" id="PTHR42814:SF3">
    <property type="entry name" value="BETA-N-ACETYLHEXOSAMINIDASE"/>
    <property type="match status" value="1"/>
</dbReference>
<dbReference type="STRING" id="7739.C3YH80"/>
<proteinExistence type="predicted"/>
<dbReference type="Gene3D" id="3.40.50.12780">
    <property type="entry name" value="N-terminal domain of ligase-like"/>
    <property type="match status" value="1"/>
</dbReference>
<dbReference type="InParanoid" id="C3YH80"/>
<gene>
    <name evidence="2" type="ORF">BRAFLDRAFT_125262</name>
</gene>
<dbReference type="InterPro" id="IPR042099">
    <property type="entry name" value="ANL_N_sf"/>
</dbReference>
<dbReference type="InterPro" id="IPR000873">
    <property type="entry name" value="AMP-dep_synth/lig_dom"/>
</dbReference>
<reference evidence="2" key="1">
    <citation type="journal article" date="2008" name="Nature">
        <title>The amphioxus genome and the evolution of the chordate karyotype.</title>
        <authorList>
            <consortium name="US DOE Joint Genome Institute (JGI-PGF)"/>
            <person name="Putnam N.H."/>
            <person name="Butts T."/>
            <person name="Ferrier D.E.K."/>
            <person name="Furlong R.F."/>
            <person name="Hellsten U."/>
            <person name="Kawashima T."/>
            <person name="Robinson-Rechavi M."/>
            <person name="Shoguchi E."/>
            <person name="Terry A."/>
            <person name="Yu J.-K."/>
            <person name="Benito-Gutierrez E.L."/>
            <person name="Dubchak I."/>
            <person name="Garcia-Fernandez J."/>
            <person name="Gibson-Brown J.J."/>
            <person name="Grigoriev I.V."/>
            <person name="Horton A.C."/>
            <person name="de Jong P.J."/>
            <person name="Jurka J."/>
            <person name="Kapitonov V.V."/>
            <person name="Kohara Y."/>
            <person name="Kuroki Y."/>
            <person name="Lindquist E."/>
            <person name="Lucas S."/>
            <person name="Osoegawa K."/>
            <person name="Pennacchio L.A."/>
            <person name="Salamov A.A."/>
            <person name="Satou Y."/>
            <person name="Sauka-Spengler T."/>
            <person name="Schmutz J."/>
            <person name="Shin-I T."/>
            <person name="Toyoda A."/>
            <person name="Bronner-Fraser M."/>
            <person name="Fujiyama A."/>
            <person name="Holland L.Z."/>
            <person name="Holland P.W.H."/>
            <person name="Satoh N."/>
            <person name="Rokhsar D.S."/>
        </authorList>
    </citation>
    <scope>NUCLEOTIDE SEQUENCE [LARGE SCALE GENOMIC DNA]</scope>
    <source>
        <strain evidence="2">S238N-H82</strain>
        <tissue evidence="2">Testes</tissue>
    </source>
</reference>